<dbReference type="CDD" id="cd11940">
    <property type="entry name" value="SH3_ARHGEF5_19"/>
    <property type="match status" value="1"/>
</dbReference>
<dbReference type="SUPFAM" id="SSF50729">
    <property type="entry name" value="PH domain-like"/>
    <property type="match status" value="1"/>
</dbReference>
<dbReference type="Pfam" id="PF00621">
    <property type="entry name" value="RhoGEF"/>
    <property type="match status" value="1"/>
</dbReference>
<dbReference type="STRING" id="84645.A0A498MY46"/>
<feature type="domain" description="DH" evidence="5">
    <location>
        <begin position="585"/>
        <end position="661"/>
    </location>
</feature>
<feature type="compositionally biased region" description="Low complexity" evidence="3">
    <location>
        <begin position="489"/>
        <end position="503"/>
    </location>
</feature>
<dbReference type="SMART" id="SM00326">
    <property type="entry name" value="SH3"/>
    <property type="match status" value="1"/>
</dbReference>
<evidence type="ECO:0000256" key="3">
    <source>
        <dbReference type="SAM" id="MobiDB-lite"/>
    </source>
</evidence>
<dbReference type="InterPro" id="IPR036028">
    <property type="entry name" value="SH3-like_dom_sf"/>
</dbReference>
<sequence>MLPGYGFSRLLNFQPHLQAFHCRGESSDMWFPGSIETQALSDSREGRPLLQQHQHIAVCQQETLAFIDLQQPSVNGFQSRTLENCSSSLCSKPVRCNGSGPSDFAKNGSTDTALDNYLTQDCNVEGDQEQTWTPGNALPETVYEKPEPGVKGLSSRDLFLPLSPTYAPEKRNSLEPQQLSSPPSPLEFQSLEPFRPQRRTSLGSIKEKSIRRKMRVYSPDTLSDGCVNSSGVECDYLLPTSFESFVEGGLGMVGSTIPTSHSSSSLPGVDEDFSLITIPTPPKPFLDPPQEGARSEGDVIDGGGQRLGLEDCGALEGPALNSGTSLPLPRSRSADNERRRFSASELISRLQLSQRKNSFTLKLGKSLSARVASRDRHLSGNLSSDYKPNSRHRFSGGSSDSAPHSPVGSAPPLPSADCNPPQQRRSSKQSMGKASIDENGDSPPTSSKRLSRFLPNLILYQEYSDVAINREIQRQQGAEPGTDEERGDSVSSGNLSPSSSFRSSRGSAFPFGRIFPMFAPVDNLTTSAMKSAKFELVTSEASYIRSLSIAVDHFMMSPELCECLGTQERQWLFSKLPDVKEVSERQENPRFPGILARLEEDPICQRLPLTSFLILPFQRITRLKMLVENILKRTMPGSRDEDTATKALNELKKIFPLISQSRWLVKHGELLEVDTQNLSISGSKFKLTTRPVYLHLFNDCLLLSRRKDTWKFMVFVHAKIEDLKVKDLSQKLQGISGFIFYLQLCEGQQLKHQILLKSPTESSKQRWITAMFPSDPKTAIEQTNENDDLSQVQCIKSYQSQEHDELTLEKADILLAVTITSDGWVEGIRLSDGERGWFPKTYVEEITSRSARLRNLRENIRIKYVSQKLEGETL</sequence>
<dbReference type="GO" id="GO:0005085">
    <property type="term" value="F:guanyl-nucleotide exchange factor activity"/>
    <property type="evidence" value="ECO:0007669"/>
    <property type="project" value="InterPro"/>
</dbReference>
<dbReference type="Gene3D" id="2.30.30.40">
    <property type="entry name" value="SH3 Domains"/>
    <property type="match status" value="1"/>
</dbReference>
<feature type="compositionally biased region" description="Low complexity" evidence="3">
    <location>
        <begin position="174"/>
        <end position="190"/>
    </location>
</feature>
<feature type="region of interest" description="Disordered" evidence="3">
    <location>
        <begin position="370"/>
        <end position="448"/>
    </location>
</feature>
<keyword evidence="7" id="KW-1185">Reference proteome</keyword>
<feature type="region of interest" description="Disordered" evidence="3">
    <location>
        <begin position="475"/>
        <end position="503"/>
    </location>
</feature>
<comment type="caution">
    <text evidence="6">The sequence shown here is derived from an EMBL/GenBank/DDBJ whole genome shotgun (WGS) entry which is preliminary data.</text>
</comment>
<dbReference type="InterPro" id="IPR047270">
    <property type="entry name" value="PH_ephexin"/>
</dbReference>
<dbReference type="GO" id="GO:0032956">
    <property type="term" value="P:regulation of actin cytoskeleton organization"/>
    <property type="evidence" value="ECO:0007669"/>
    <property type="project" value="TreeGrafter"/>
</dbReference>
<evidence type="ECO:0000313" key="7">
    <source>
        <dbReference type="Proteomes" id="UP000290572"/>
    </source>
</evidence>
<feature type="region of interest" description="Disordered" evidence="3">
    <location>
        <begin position="164"/>
        <end position="190"/>
    </location>
</feature>
<gene>
    <name evidence="6" type="ORF">ROHU_020331</name>
</gene>
<dbReference type="PANTHER" id="PTHR12845">
    <property type="entry name" value="GUANINE NUCLEOTIDE EXCHANGE FACTOR"/>
    <property type="match status" value="1"/>
</dbReference>
<dbReference type="PROSITE" id="PS50002">
    <property type="entry name" value="SH3"/>
    <property type="match status" value="1"/>
</dbReference>
<dbReference type="SUPFAM" id="SSF48065">
    <property type="entry name" value="DBL homology domain (DH-domain)"/>
    <property type="match status" value="1"/>
</dbReference>
<dbReference type="EMBL" id="QBIY01012082">
    <property type="protein sequence ID" value="RXN26878.1"/>
    <property type="molecule type" value="Genomic_DNA"/>
</dbReference>
<evidence type="ECO:0000259" key="5">
    <source>
        <dbReference type="PROSITE" id="PS50010"/>
    </source>
</evidence>
<dbReference type="InterPro" id="IPR011993">
    <property type="entry name" value="PH-like_dom_sf"/>
</dbReference>
<dbReference type="SUPFAM" id="SSF50044">
    <property type="entry name" value="SH3-domain"/>
    <property type="match status" value="1"/>
</dbReference>
<accession>A0A498MY46</accession>
<dbReference type="InterPro" id="IPR035899">
    <property type="entry name" value="DBL_dom_sf"/>
</dbReference>
<feature type="domain" description="SH3" evidence="4">
    <location>
        <begin position="787"/>
        <end position="848"/>
    </location>
</feature>
<dbReference type="InterPro" id="IPR001452">
    <property type="entry name" value="SH3_domain"/>
</dbReference>
<dbReference type="InterPro" id="IPR047271">
    <property type="entry name" value="Ephexin-like"/>
</dbReference>
<dbReference type="Gene3D" id="1.20.900.10">
    <property type="entry name" value="Dbl homology (DH) domain"/>
    <property type="match status" value="2"/>
</dbReference>
<dbReference type="Pfam" id="PF14604">
    <property type="entry name" value="SH3_9"/>
    <property type="match status" value="1"/>
</dbReference>
<proteinExistence type="predicted"/>
<dbReference type="Proteomes" id="UP000290572">
    <property type="component" value="Unassembled WGS sequence"/>
</dbReference>
<dbReference type="AlphaFoldDB" id="A0A498MY46"/>
<keyword evidence="1 2" id="KW-0728">SH3 domain</keyword>
<dbReference type="SMART" id="SM00325">
    <property type="entry name" value="RhoGEF"/>
    <property type="match status" value="1"/>
</dbReference>
<feature type="compositionally biased region" description="Polar residues" evidence="3">
    <location>
        <begin position="420"/>
        <end position="432"/>
    </location>
</feature>
<feature type="region of interest" description="Disordered" evidence="3">
    <location>
        <begin position="280"/>
        <end position="339"/>
    </location>
</feature>
<dbReference type="PROSITE" id="PS50010">
    <property type="entry name" value="DH_2"/>
    <property type="match status" value="1"/>
</dbReference>
<dbReference type="Gene3D" id="2.30.29.30">
    <property type="entry name" value="Pleckstrin-homology domain (PH domain)/Phosphotyrosine-binding domain (PTB)"/>
    <property type="match status" value="1"/>
</dbReference>
<name>A0A498MY46_LABRO</name>
<evidence type="ECO:0000313" key="6">
    <source>
        <dbReference type="EMBL" id="RXN26878.1"/>
    </source>
</evidence>
<evidence type="ECO:0000256" key="1">
    <source>
        <dbReference type="ARBA" id="ARBA00022443"/>
    </source>
</evidence>
<protein>
    <submittedName>
        <fullName evidence="6">Rho guanine nucleotide exchange factor 19</fullName>
    </submittedName>
</protein>
<reference evidence="6 7" key="1">
    <citation type="submission" date="2018-03" db="EMBL/GenBank/DDBJ databases">
        <title>Draft genome sequence of Rohu Carp (Labeo rohita).</title>
        <authorList>
            <person name="Das P."/>
            <person name="Kushwaha B."/>
            <person name="Joshi C.G."/>
            <person name="Kumar D."/>
            <person name="Nagpure N.S."/>
            <person name="Sahoo L."/>
            <person name="Das S.P."/>
            <person name="Bit A."/>
            <person name="Patnaik S."/>
            <person name="Meher P.K."/>
            <person name="Jayasankar P."/>
            <person name="Koringa P.G."/>
            <person name="Patel N.V."/>
            <person name="Hinsu A.T."/>
            <person name="Kumar R."/>
            <person name="Pandey M."/>
            <person name="Agarwal S."/>
            <person name="Srivastava S."/>
            <person name="Singh M."/>
            <person name="Iquebal M.A."/>
            <person name="Jaiswal S."/>
            <person name="Angadi U.B."/>
            <person name="Kumar N."/>
            <person name="Raza M."/>
            <person name="Shah T.M."/>
            <person name="Rai A."/>
            <person name="Jena J.K."/>
        </authorList>
    </citation>
    <scope>NUCLEOTIDE SEQUENCE [LARGE SCALE GENOMIC DNA]</scope>
    <source>
        <strain evidence="6">DASCIFA01</strain>
        <tissue evidence="6">Testis</tissue>
    </source>
</reference>
<organism evidence="6 7">
    <name type="scientific">Labeo rohita</name>
    <name type="common">Indian major carp</name>
    <name type="synonym">Cyprinus rohita</name>
    <dbReference type="NCBI Taxonomy" id="84645"/>
    <lineage>
        <taxon>Eukaryota</taxon>
        <taxon>Metazoa</taxon>
        <taxon>Chordata</taxon>
        <taxon>Craniata</taxon>
        <taxon>Vertebrata</taxon>
        <taxon>Euteleostomi</taxon>
        <taxon>Actinopterygii</taxon>
        <taxon>Neopterygii</taxon>
        <taxon>Teleostei</taxon>
        <taxon>Ostariophysi</taxon>
        <taxon>Cypriniformes</taxon>
        <taxon>Cyprinidae</taxon>
        <taxon>Labeoninae</taxon>
        <taxon>Labeonini</taxon>
        <taxon>Labeo</taxon>
    </lineage>
</organism>
<evidence type="ECO:0000256" key="2">
    <source>
        <dbReference type="PROSITE-ProRule" id="PRU00192"/>
    </source>
</evidence>
<dbReference type="PANTHER" id="PTHR12845:SF6">
    <property type="entry name" value="RHO GUANINE NUCLEOTIDE EXCHANGE FACTOR 19"/>
    <property type="match status" value="1"/>
</dbReference>
<dbReference type="InterPro" id="IPR000219">
    <property type="entry name" value="DH_dom"/>
</dbReference>
<evidence type="ECO:0000259" key="4">
    <source>
        <dbReference type="PROSITE" id="PS50002"/>
    </source>
</evidence>
<dbReference type="CDD" id="cd01221">
    <property type="entry name" value="PH_ephexin"/>
    <property type="match status" value="1"/>
</dbReference>